<dbReference type="AlphaFoldDB" id="A0A3B0ZWJ2"/>
<protein>
    <submittedName>
        <fullName evidence="1">Uncharacterized protein</fullName>
    </submittedName>
</protein>
<reference evidence="1" key="1">
    <citation type="submission" date="2018-06" db="EMBL/GenBank/DDBJ databases">
        <authorList>
            <person name="Zhirakovskaya E."/>
        </authorList>
    </citation>
    <scope>NUCLEOTIDE SEQUENCE</scope>
</reference>
<evidence type="ECO:0000313" key="1">
    <source>
        <dbReference type="EMBL" id="VAW97878.1"/>
    </source>
</evidence>
<gene>
    <name evidence="1" type="ORF">MNBD_GAMMA19-421</name>
</gene>
<feature type="non-terminal residue" evidence="1">
    <location>
        <position position="47"/>
    </location>
</feature>
<name>A0A3B0ZWJ2_9ZZZZ</name>
<organism evidence="1">
    <name type="scientific">hydrothermal vent metagenome</name>
    <dbReference type="NCBI Taxonomy" id="652676"/>
    <lineage>
        <taxon>unclassified sequences</taxon>
        <taxon>metagenomes</taxon>
        <taxon>ecological metagenomes</taxon>
    </lineage>
</organism>
<proteinExistence type="predicted"/>
<sequence length="47" mass="5005">MKRCYSKSSLLVAMVFLVGGYVSPVFAAPGFGDEKRWYAGVGVSASD</sequence>
<dbReference type="EMBL" id="UOFV01000127">
    <property type="protein sequence ID" value="VAW97878.1"/>
    <property type="molecule type" value="Genomic_DNA"/>
</dbReference>
<accession>A0A3B0ZWJ2</accession>